<dbReference type="InterPro" id="IPR002197">
    <property type="entry name" value="HTH_Fis"/>
</dbReference>
<dbReference type="PROSITE" id="PS00688">
    <property type="entry name" value="SIGMA54_INTERACT_3"/>
    <property type="match status" value="1"/>
</dbReference>
<dbReference type="PRINTS" id="PR01590">
    <property type="entry name" value="HTHFIS"/>
</dbReference>
<dbReference type="Gene3D" id="3.40.50.300">
    <property type="entry name" value="P-loop containing nucleotide triphosphate hydrolases"/>
    <property type="match status" value="1"/>
</dbReference>
<dbReference type="PROSITE" id="PS50045">
    <property type="entry name" value="SIGMA54_INTERACT_4"/>
    <property type="match status" value="1"/>
</dbReference>
<dbReference type="PANTHER" id="PTHR32071">
    <property type="entry name" value="TRANSCRIPTIONAL REGULATORY PROTEIN"/>
    <property type="match status" value="1"/>
</dbReference>
<dbReference type="GO" id="GO:0006355">
    <property type="term" value="P:regulation of DNA-templated transcription"/>
    <property type="evidence" value="ECO:0007669"/>
    <property type="project" value="InterPro"/>
</dbReference>
<dbReference type="SUPFAM" id="SSF52540">
    <property type="entry name" value="P-loop containing nucleoside triphosphate hydrolases"/>
    <property type="match status" value="1"/>
</dbReference>
<evidence type="ECO:0000313" key="8">
    <source>
        <dbReference type="Proteomes" id="UP000319142"/>
    </source>
</evidence>
<dbReference type="InterPro" id="IPR009057">
    <property type="entry name" value="Homeodomain-like_sf"/>
</dbReference>
<accession>A0A558BGY1</accession>
<dbReference type="SMART" id="SM00382">
    <property type="entry name" value="AAA"/>
    <property type="match status" value="1"/>
</dbReference>
<dbReference type="Gene3D" id="1.10.10.60">
    <property type="entry name" value="Homeodomain-like"/>
    <property type="match status" value="1"/>
</dbReference>
<dbReference type="InterPro" id="IPR003593">
    <property type="entry name" value="AAA+_ATPase"/>
</dbReference>
<dbReference type="GO" id="GO:0043565">
    <property type="term" value="F:sequence-specific DNA binding"/>
    <property type="evidence" value="ECO:0007669"/>
    <property type="project" value="InterPro"/>
</dbReference>
<dbReference type="PROSITE" id="PS00675">
    <property type="entry name" value="SIGMA54_INTERACT_1"/>
    <property type="match status" value="1"/>
</dbReference>
<dbReference type="Gene3D" id="1.10.8.60">
    <property type="match status" value="1"/>
</dbReference>
<dbReference type="SUPFAM" id="SSF46689">
    <property type="entry name" value="Homeodomain-like"/>
    <property type="match status" value="1"/>
</dbReference>
<dbReference type="InterPro" id="IPR002078">
    <property type="entry name" value="Sigma_54_int"/>
</dbReference>
<protein>
    <submittedName>
        <fullName evidence="7">Sigma-54-dependent Fis family transcriptional regulator</fullName>
    </submittedName>
</protein>
<dbReference type="RefSeq" id="WP_273131912.1">
    <property type="nucleotide sequence ID" value="NZ_VMRX01000003.1"/>
</dbReference>
<dbReference type="FunFam" id="3.40.50.300:FF:000006">
    <property type="entry name" value="DNA-binding transcriptional regulator NtrC"/>
    <property type="match status" value="1"/>
</dbReference>
<keyword evidence="2" id="KW-0067">ATP-binding</keyword>
<keyword evidence="4" id="KW-0238">DNA-binding</keyword>
<sequence length="482" mass="53374">MPNNNKVLVVSEDPGLRRDLVTILEFQGEGPVAADDLSVAAQLQDGEGQPEGFSVAVLAGDGQAVQDSLQELARISPALPVLLAGGPEAADLPRDLASRIIARLEWPLNYAKFVDSLHRAQVYRSQFDQGNGRGHQRGVQLFRSLVGTSRRIQQVRDLMEQVADRDVSVLITGESGTGKEVVARNLHYHSDRRDQPFVPVNCSAIPAELLEGELFGYEQGAFPGAITERAGRCELANGGTLFLDDVSELPLNTQVKVLRLVQDGNFERIGSNRSRPTNVRIIAAADKNLEQLIEAGRFREDLYYRLNVFPVDMPALRDRVEDIPLLINELISRMEKEKRGSLRLNSAAIMSLCRHDWPGNVRELANLVERLAIMYPYGVIGVQELPRKFRYLDDHDEHRAPDDQGLPSAVPGLVGLDGPVLLPVNGIDLKDYLANLEKQPIEQALNETGGVVARAAEKLRIRRTTLVEKVRKYGLREETPSS</sequence>
<reference evidence="7 8" key="1">
    <citation type="submission" date="2019-07" db="EMBL/GenBank/DDBJ databases">
        <title>The pathways for chlorine oxyanion respiration interact through the shared metabolite chlorate.</title>
        <authorList>
            <person name="Barnum T.P."/>
            <person name="Cheng Y."/>
            <person name="Hill K.A."/>
            <person name="Lucas L.N."/>
            <person name="Carlson H.K."/>
            <person name="Coates J.D."/>
        </authorList>
    </citation>
    <scope>NUCLEOTIDE SEQUENCE [LARGE SCALE GENOMIC DNA]</scope>
    <source>
        <strain evidence="7">UCB</strain>
    </source>
</reference>
<feature type="domain" description="Sigma-54 factor interaction" evidence="6">
    <location>
        <begin position="145"/>
        <end position="373"/>
    </location>
</feature>
<dbReference type="CDD" id="cd00009">
    <property type="entry name" value="AAA"/>
    <property type="match status" value="1"/>
</dbReference>
<dbReference type="Pfam" id="PF25601">
    <property type="entry name" value="AAA_lid_14"/>
    <property type="match status" value="1"/>
</dbReference>
<dbReference type="AlphaFoldDB" id="A0A558BGY1"/>
<dbReference type="SUPFAM" id="SSF52172">
    <property type="entry name" value="CheY-like"/>
    <property type="match status" value="1"/>
</dbReference>
<dbReference type="PANTHER" id="PTHR32071:SF117">
    <property type="entry name" value="PTS-DEPENDENT DIHYDROXYACETONE KINASE OPERON REGULATORY PROTEIN-RELATED"/>
    <property type="match status" value="1"/>
</dbReference>
<dbReference type="InterPro" id="IPR025662">
    <property type="entry name" value="Sigma_54_int_dom_ATP-bd_1"/>
</dbReference>
<dbReference type="InterPro" id="IPR025944">
    <property type="entry name" value="Sigma_54_int_dom_CS"/>
</dbReference>
<gene>
    <name evidence="7" type="ORF">FHK81_02305</name>
</gene>
<dbReference type="InterPro" id="IPR011006">
    <property type="entry name" value="CheY-like_superfamily"/>
</dbReference>
<evidence type="ECO:0000256" key="3">
    <source>
        <dbReference type="ARBA" id="ARBA00023015"/>
    </source>
</evidence>
<dbReference type="Pfam" id="PF02954">
    <property type="entry name" value="HTH_8"/>
    <property type="match status" value="1"/>
</dbReference>
<dbReference type="Pfam" id="PF06490">
    <property type="entry name" value="FleQ"/>
    <property type="match status" value="1"/>
</dbReference>
<name>A0A558BGY1_9GAMM</name>
<dbReference type="InterPro" id="IPR027417">
    <property type="entry name" value="P-loop_NTPase"/>
</dbReference>
<dbReference type="Proteomes" id="UP000319142">
    <property type="component" value="Unassembled WGS sequence"/>
</dbReference>
<dbReference type="Pfam" id="PF00158">
    <property type="entry name" value="Sigma54_activat"/>
    <property type="match status" value="1"/>
</dbReference>
<dbReference type="EMBL" id="VMRX01000003">
    <property type="protein sequence ID" value="TVT35770.1"/>
    <property type="molecule type" value="Genomic_DNA"/>
</dbReference>
<organism evidence="7 8">
    <name type="scientific">Marinobacter vinifirmus</name>
    <dbReference type="NCBI Taxonomy" id="355591"/>
    <lineage>
        <taxon>Bacteria</taxon>
        <taxon>Pseudomonadati</taxon>
        <taxon>Pseudomonadota</taxon>
        <taxon>Gammaproteobacteria</taxon>
        <taxon>Pseudomonadales</taxon>
        <taxon>Marinobacteraceae</taxon>
        <taxon>Marinobacter</taxon>
    </lineage>
</organism>
<keyword evidence="5" id="KW-0804">Transcription</keyword>
<evidence type="ECO:0000256" key="2">
    <source>
        <dbReference type="ARBA" id="ARBA00022840"/>
    </source>
</evidence>
<proteinExistence type="predicted"/>
<evidence type="ECO:0000259" key="6">
    <source>
        <dbReference type="PROSITE" id="PS50045"/>
    </source>
</evidence>
<dbReference type="GO" id="GO:0005524">
    <property type="term" value="F:ATP binding"/>
    <property type="evidence" value="ECO:0007669"/>
    <property type="project" value="UniProtKB-KW"/>
</dbReference>
<dbReference type="Gene3D" id="3.40.50.2300">
    <property type="match status" value="1"/>
</dbReference>
<keyword evidence="3" id="KW-0805">Transcription regulation</keyword>
<evidence type="ECO:0000256" key="4">
    <source>
        <dbReference type="ARBA" id="ARBA00023125"/>
    </source>
</evidence>
<evidence type="ECO:0000256" key="1">
    <source>
        <dbReference type="ARBA" id="ARBA00022741"/>
    </source>
</evidence>
<dbReference type="InterPro" id="IPR010518">
    <property type="entry name" value="FleQ"/>
</dbReference>
<comment type="caution">
    <text evidence="7">The sequence shown here is derived from an EMBL/GenBank/DDBJ whole genome shotgun (WGS) entry which is preliminary data.</text>
</comment>
<evidence type="ECO:0000313" key="7">
    <source>
        <dbReference type="EMBL" id="TVT35770.1"/>
    </source>
</evidence>
<keyword evidence="1" id="KW-0547">Nucleotide-binding</keyword>
<dbReference type="InterPro" id="IPR058031">
    <property type="entry name" value="AAA_lid_NorR"/>
</dbReference>
<evidence type="ECO:0000256" key="5">
    <source>
        <dbReference type="ARBA" id="ARBA00023163"/>
    </source>
</evidence>